<dbReference type="Gene3D" id="3.30.70.330">
    <property type="match status" value="2"/>
</dbReference>
<dbReference type="SUPFAM" id="SSF54928">
    <property type="entry name" value="RNA-binding domain, RBD"/>
    <property type="match status" value="1"/>
</dbReference>
<reference evidence="8 9" key="1">
    <citation type="submission" date="2017-12" db="EMBL/GenBank/DDBJ databases">
        <title>Genome Sequence of the Amphotericin B-resistant Candida duobushaemulonii strain, B09383.</title>
        <authorList>
            <person name="Chow N.A."/>
            <person name="Gade L."/>
            <person name="Batra D."/>
            <person name="Rowe L.A."/>
            <person name="Loparev V.N."/>
            <person name="Litvintseva A.P."/>
        </authorList>
    </citation>
    <scope>NUCLEOTIDE SEQUENCE [LARGE SCALE GENOMIC DNA]</scope>
    <source>
        <strain evidence="8 9">B09383</strain>
    </source>
</reference>
<keyword evidence="9" id="KW-1185">Reference proteome</keyword>
<dbReference type="PANTHER" id="PTHR48039:SF5">
    <property type="entry name" value="RNA-BINDING PROTEIN 28"/>
    <property type="match status" value="1"/>
</dbReference>
<protein>
    <recommendedName>
        <fullName evidence="7">RRM domain-containing protein</fullName>
    </recommendedName>
</protein>
<dbReference type="GeneID" id="37003913"/>
<evidence type="ECO:0000256" key="6">
    <source>
        <dbReference type="SAM" id="MobiDB-lite"/>
    </source>
</evidence>
<evidence type="ECO:0000259" key="7">
    <source>
        <dbReference type="PROSITE" id="PS50102"/>
    </source>
</evidence>
<dbReference type="PANTHER" id="PTHR48039">
    <property type="entry name" value="RNA-BINDING MOTIF PROTEIN 14B"/>
    <property type="match status" value="1"/>
</dbReference>
<keyword evidence="2" id="KW-0677">Repeat</keyword>
<dbReference type="Proteomes" id="UP000244406">
    <property type="component" value="Unassembled WGS sequence"/>
</dbReference>
<comment type="caution">
    <text evidence="8">The sequence shown here is derived from an EMBL/GenBank/DDBJ whole genome shotgun (WGS) entry which is preliminary data.</text>
</comment>
<dbReference type="GO" id="GO:0005634">
    <property type="term" value="C:nucleus"/>
    <property type="evidence" value="ECO:0007669"/>
    <property type="project" value="UniProtKB-SubCell"/>
</dbReference>
<organism evidence="8 9">
    <name type="scientific">Candidozyma duobushaemuli</name>
    <dbReference type="NCBI Taxonomy" id="1231522"/>
    <lineage>
        <taxon>Eukaryota</taxon>
        <taxon>Fungi</taxon>
        <taxon>Dikarya</taxon>
        <taxon>Ascomycota</taxon>
        <taxon>Saccharomycotina</taxon>
        <taxon>Pichiomycetes</taxon>
        <taxon>Metschnikowiaceae</taxon>
        <taxon>Candidozyma</taxon>
    </lineage>
</organism>
<dbReference type="InterPro" id="IPR035979">
    <property type="entry name" value="RBD_domain_sf"/>
</dbReference>
<evidence type="ECO:0000256" key="3">
    <source>
        <dbReference type="ARBA" id="ARBA00022884"/>
    </source>
</evidence>
<feature type="domain" description="RRM" evidence="7">
    <location>
        <begin position="3"/>
        <end position="85"/>
    </location>
</feature>
<evidence type="ECO:0000313" key="8">
    <source>
        <dbReference type="EMBL" id="PVH16050.1"/>
    </source>
</evidence>
<dbReference type="RefSeq" id="XP_025336990.1">
    <property type="nucleotide sequence ID" value="XM_025482372.1"/>
</dbReference>
<gene>
    <name evidence="8" type="ORF">CXQ87_003913</name>
</gene>
<keyword evidence="4" id="KW-0539">Nucleus</keyword>
<dbReference type="AlphaFoldDB" id="A0A2V1AD86"/>
<dbReference type="SMART" id="SM00360">
    <property type="entry name" value="RRM"/>
    <property type="match status" value="2"/>
</dbReference>
<feature type="compositionally biased region" description="Basic and acidic residues" evidence="6">
    <location>
        <begin position="355"/>
        <end position="376"/>
    </location>
</feature>
<dbReference type="InterPro" id="IPR051945">
    <property type="entry name" value="RRM_MRD1_RNA_proc_ribogen"/>
</dbReference>
<sequence length="390" mass="42326">MFHKVQILNLNFHTSEEELSSLLAPFNCKEVLIPLSPYPLRHSKSKPMGLGYAFFDTLADANVAVETLHTTEFKSRTLTVRYHVPYVPGEKIGTLRGFSKLGSGSPEIAAQPITGKKDEEDGAANGLSTKILNGLKAKSEAAHAVTSTQNHDLKSDAQETKNTPNASQAQNGSVAANPTVPPGSLRRSSTYNGAKPSRKTKSSTSPESPGEQITSSMSEPEEDAYSNDTIFIRGLKGKATRDAIMEYFKAYNPIKVKITKAKRFAKGWSSRSNVLIKFDFKDGNTIDRVMEECQNCLFDGNPFHVDKAYVRKSALTPSSAISEKSASPKEAQIDSTSPTIADALELGKEEIGKEVKEVKAEPMEKTAVKETAESKPVEAPVEPAKVESTA</sequence>
<evidence type="ECO:0000313" key="9">
    <source>
        <dbReference type="Proteomes" id="UP000244406"/>
    </source>
</evidence>
<dbReference type="InterPro" id="IPR012677">
    <property type="entry name" value="Nucleotide-bd_a/b_plait_sf"/>
</dbReference>
<feature type="region of interest" description="Disordered" evidence="6">
    <location>
        <begin position="355"/>
        <end position="390"/>
    </location>
</feature>
<evidence type="ECO:0000256" key="1">
    <source>
        <dbReference type="ARBA" id="ARBA00004123"/>
    </source>
</evidence>
<comment type="subcellular location">
    <subcellularLocation>
        <location evidence="1">Nucleus</location>
    </subcellularLocation>
</comment>
<evidence type="ECO:0000256" key="5">
    <source>
        <dbReference type="PROSITE-ProRule" id="PRU00176"/>
    </source>
</evidence>
<keyword evidence="3 5" id="KW-0694">RNA-binding</keyword>
<dbReference type="GO" id="GO:0003729">
    <property type="term" value="F:mRNA binding"/>
    <property type="evidence" value="ECO:0007669"/>
    <property type="project" value="TreeGrafter"/>
</dbReference>
<proteinExistence type="predicted"/>
<feature type="region of interest" description="Disordered" evidence="6">
    <location>
        <begin position="319"/>
        <end position="339"/>
    </location>
</feature>
<dbReference type="EMBL" id="PKFP01000004">
    <property type="protein sequence ID" value="PVH16050.1"/>
    <property type="molecule type" value="Genomic_DNA"/>
</dbReference>
<dbReference type="PROSITE" id="PS50102">
    <property type="entry name" value="RRM"/>
    <property type="match status" value="1"/>
</dbReference>
<feature type="compositionally biased region" description="Polar residues" evidence="6">
    <location>
        <begin position="160"/>
        <end position="176"/>
    </location>
</feature>
<dbReference type="InterPro" id="IPR000504">
    <property type="entry name" value="RRM_dom"/>
</dbReference>
<evidence type="ECO:0000256" key="2">
    <source>
        <dbReference type="ARBA" id="ARBA00022737"/>
    </source>
</evidence>
<feature type="region of interest" description="Disordered" evidence="6">
    <location>
        <begin position="142"/>
        <end position="225"/>
    </location>
</feature>
<dbReference type="VEuPathDB" id="FungiDB:CXQ87_003913"/>
<name>A0A2V1AD86_9ASCO</name>
<accession>A0A2V1AD86</accession>
<evidence type="ECO:0000256" key="4">
    <source>
        <dbReference type="ARBA" id="ARBA00023242"/>
    </source>
</evidence>